<sequence length="209" mass="24633">MVGVTFYKLSLKFLILPEYRRIQQYHTDDNQYADYRPDDLDFLLMFFMEKHILSIPPHLFYFKFIKYVWVDGGLIGVGVYHTMRNFQQKKVWSNLIQSKPALILLGILILFFAWNVFGLWNKMAETSKNRQIVENKVTALKLQKEKLSSEINSLETDQGKEKFIRENLGWVKEGEGLIIVVEDKNPLETKKPAPSKISSFFLSLKNWFK</sequence>
<dbReference type="AlphaFoldDB" id="A0A0G1GUI1"/>
<reference evidence="3 4" key="1">
    <citation type="journal article" date="2015" name="Nature">
        <title>rRNA introns, odd ribosomes, and small enigmatic genomes across a large radiation of phyla.</title>
        <authorList>
            <person name="Brown C.T."/>
            <person name="Hug L.A."/>
            <person name="Thomas B.C."/>
            <person name="Sharon I."/>
            <person name="Castelle C.J."/>
            <person name="Singh A."/>
            <person name="Wilkins M.J."/>
            <person name="Williams K.H."/>
            <person name="Banfield J.F."/>
        </authorList>
    </citation>
    <scope>NUCLEOTIDE SEQUENCE [LARGE SCALE GENOMIC DNA]</scope>
</reference>
<gene>
    <name evidence="3" type="ORF">UV91_C0009G0024</name>
</gene>
<dbReference type="Pfam" id="PF04977">
    <property type="entry name" value="DivIC"/>
    <property type="match status" value="1"/>
</dbReference>
<accession>A0A0G1GUI1</accession>
<protein>
    <recommendedName>
        <fullName evidence="5">Septum formation initiator</fullName>
    </recommendedName>
</protein>
<feature type="coiled-coil region" evidence="1">
    <location>
        <begin position="130"/>
        <end position="157"/>
    </location>
</feature>
<dbReference type="Proteomes" id="UP000033907">
    <property type="component" value="Unassembled WGS sequence"/>
</dbReference>
<proteinExistence type="predicted"/>
<dbReference type="EMBL" id="LCGH01000009">
    <property type="protein sequence ID" value="KKT11017.1"/>
    <property type="molecule type" value="Genomic_DNA"/>
</dbReference>
<name>A0A0G1GUI1_9BACT</name>
<comment type="caution">
    <text evidence="3">The sequence shown here is derived from an EMBL/GenBank/DDBJ whole genome shotgun (WGS) entry which is preliminary data.</text>
</comment>
<evidence type="ECO:0000313" key="3">
    <source>
        <dbReference type="EMBL" id="KKT11017.1"/>
    </source>
</evidence>
<evidence type="ECO:0000313" key="4">
    <source>
        <dbReference type="Proteomes" id="UP000033907"/>
    </source>
</evidence>
<keyword evidence="2" id="KW-1133">Transmembrane helix</keyword>
<evidence type="ECO:0000256" key="1">
    <source>
        <dbReference type="SAM" id="Coils"/>
    </source>
</evidence>
<keyword evidence="2" id="KW-0812">Transmembrane</keyword>
<keyword evidence="1" id="KW-0175">Coiled coil</keyword>
<dbReference type="InterPro" id="IPR007060">
    <property type="entry name" value="FtsL/DivIC"/>
</dbReference>
<feature type="transmembrane region" description="Helical" evidence="2">
    <location>
        <begin position="101"/>
        <end position="120"/>
    </location>
</feature>
<organism evidence="3 4">
    <name type="scientific">Candidatus Nomurabacteria bacterium GW2011_GWF2_43_24</name>
    <dbReference type="NCBI Taxonomy" id="1618778"/>
    <lineage>
        <taxon>Bacteria</taxon>
        <taxon>Candidatus Nomuraibacteriota</taxon>
    </lineage>
</organism>
<keyword evidence="2" id="KW-0472">Membrane</keyword>
<evidence type="ECO:0008006" key="5">
    <source>
        <dbReference type="Google" id="ProtNLM"/>
    </source>
</evidence>
<feature type="transmembrane region" description="Helical" evidence="2">
    <location>
        <begin position="60"/>
        <end position="80"/>
    </location>
</feature>
<evidence type="ECO:0000256" key="2">
    <source>
        <dbReference type="SAM" id="Phobius"/>
    </source>
</evidence>